<evidence type="ECO:0000313" key="1">
    <source>
        <dbReference type="EMBL" id="OEJ75955.1"/>
    </source>
</evidence>
<dbReference type="AlphaFoldDB" id="A0A1E5QMQ1"/>
<accession>A0A1E5QMQ1</accession>
<name>A0A1E5QMQ1_9CYAN</name>
<reference evidence="1" key="1">
    <citation type="submission" date="2016-09" db="EMBL/GenBank/DDBJ databases">
        <title>Draft genome of thermotolerant cyanobacterium Desertifilum sp. strain IPPAS B-1220.</title>
        <authorList>
            <person name="Sinetova M.A."/>
            <person name="Bolakhan K."/>
            <person name="Zayadan B.K."/>
            <person name="Mironov K.S."/>
            <person name="Ustinova V."/>
            <person name="Kupriyanova E.V."/>
            <person name="Sidorov R.A."/>
            <person name="Skrypnik A.N."/>
            <person name="Gogoleva N.E."/>
            <person name="Gogolev Y.V."/>
            <person name="Los D.A."/>
        </authorList>
    </citation>
    <scope>NUCLEOTIDE SEQUENCE [LARGE SCALE GENOMIC DNA]</scope>
    <source>
        <strain evidence="1">IPPAS B-1220</strain>
    </source>
</reference>
<proteinExistence type="predicted"/>
<comment type="caution">
    <text evidence="1">The sequence shown here is derived from an EMBL/GenBank/DDBJ whole genome shotgun (WGS) entry which is preliminary data.</text>
</comment>
<dbReference type="STRING" id="1781255.BH720_06655"/>
<protein>
    <submittedName>
        <fullName evidence="1">Uncharacterized protein</fullName>
    </submittedName>
</protein>
<gene>
    <name evidence="1" type="ORF">BH720_06655</name>
</gene>
<organism evidence="1">
    <name type="scientific">Desertifilum tharense IPPAS B-1220</name>
    <dbReference type="NCBI Taxonomy" id="1781255"/>
    <lineage>
        <taxon>Bacteria</taxon>
        <taxon>Bacillati</taxon>
        <taxon>Cyanobacteriota</taxon>
        <taxon>Cyanophyceae</taxon>
        <taxon>Desertifilales</taxon>
        <taxon>Desertifilaceae</taxon>
        <taxon>Desertifilum</taxon>
    </lineage>
</organism>
<dbReference type="EMBL" id="MJGC01000042">
    <property type="protein sequence ID" value="OEJ75955.1"/>
    <property type="molecule type" value="Genomic_DNA"/>
</dbReference>
<dbReference type="RefSeq" id="WP_069966396.1">
    <property type="nucleotide sequence ID" value="NZ_CM124774.1"/>
</dbReference>
<sequence>MTASSHYPRYVSDLMALYDHSQRKLLGSGVFYDFLEPEVDLEQVALRRQREFVGDKLYTPKEEDWLRGWHLLYRRPQGQAGNIVKEFESVYDICEKIWEKFLNPLGQNDSKTAPQELAIAFNNPEVTDLRIYQIHDQDILNGRLIISRRSNGETTTLIFLYD</sequence>